<dbReference type="InParanoid" id="A0A401GP72"/>
<accession>A0A401GP72</accession>
<evidence type="ECO:0000313" key="3">
    <source>
        <dbReference type="Proteomes" id="UP000287166"/>
    </source>
</evidence>
<proteinExistence type="predicted"/>
<gene>
    <name evidence="2" type="ORF">SCP_0600020</name>
</gene>
<dbReference type="Pfam" id="PF13449">
    <property type="entry name" value="Phytase-like"/>
    <property type="match status" value="1"/>
</dbReference>
<dbReference type="OrthoDB" id="425936at2759"/>
<dbReference type="STRING" id="139825.A0A401GP72"/>
<reference evidence="2 3" key="1">
    <citation type="journal article" date="2018" name="Sci. Rep.">
        <title>Genome sequence of the cauliflower mushroom Sparassis crispa (Hanabiratake) and its association with beneficial usage.</title>
        <authorList>
            <person name="Kiyama R."/>
            <person name="Furutani Y."/>
            <person name="Kawaguchi K."/>
            <person name="Nakanishi T."/>
        </authorList>
    </citation>
    <scope>NUCLEOTIDE SEQUENCE [LARGE SCALE GENOMIC DNA]</scope>
</reference>
<dbReference type="EMBL" id="BFAD01000006">
    <property type="protein sequence ID" value="GBE84025.1"/>
    <property type="molecule type" value="Genomic_DNA"/>
</dbReference>
<dbReference type="Proteomes" id="UP000287166">
    <property type="component" value="Unassembled WGS sequence"/>
</dbReference>
<keyword evidence="3" id="KW-1185">Reference proteome</keyword>
<evidence type="ECO:0000259" key="1">
    <source>
        <dbReference type="Pfam" id="PF13449"/>
    </source>
</evidence>
<feature type="domain" description="Phytase-like" evidence="1">
    <location>
        <begin position="188"/>
        <end position="355"/>
    </location>
</feature>
<dbReference type="AlphaFoldDB" id="A0A401GP72"/>
<dbReference type="GeneID" id="38780942"/>
<dbReference type="InterPro" id="IPR027372">
    <property type="entry name" value="Phytase-like_dom"/>
</dbReference>
<evidence type="ECO:0000313" key="2">
    <source>
        <dbReference type="EMBL" id="GBE84025.1"/>
    </source>
</evidence>
<dbReference type="RefSeq" id="XP_027614938.1">
    <property type="nucleotide sequence ID" value="XM_027759137.1"/>
</dbReference>
<dbReference type="PANTHER" id="PTHR37957:SF1">
    <property type="entry name" value="PHYTASE-LIKE DOMAIN-CONTAINING PROTEIN"/>
    <property type="match status" value="1"/>
</dbReference>
<sequence length="478" mass="51187">MSRLYAAGLQAYSSPLAVLPRRDTTEPDPSLYYYAELAGKTYINKGLVAYGFIPSNATDIVGDTIGGIGSAIGLKPYTWTASNGTFSGMLIVQPDRGYNVQGPVNYQGRVHEYAFVLQPYYGTDNLSYDGAAETLQLTYLSTTLHYDRGGVNTTGLDTLAVRAASARYPQLADADPQMPVATVQDPRLCLDAEGLVADADGSVWTSDEYGQAFLPYTSDGMLNFTSETEPTTGRVGNQGFEGLSLDISARRLYALLQSPTVQDGGLLSNPSPYTRLLAFDVSDPNEHPPVVGEWVVPLPLSNSGSNLYAASEVHFVAPGVFLVLSRDGKGEGGSSDKSKYKQADLFDISNATDVNTPFFNAPGGAVSPGGTLNSTITPATYVSFVDYLNATQLARFGLHNGKPDDDTLIDRKWESLALAPVGDPAYPDDYFLFTAADNDFQTEDGVSVGVSYDAGLNENTQFMVFRLTLPGAAPQLDC</sequence>
<name>A0A401GP72_9APHY</name>
<dbReference type="PANTHER" id="PTHR37957">
    <property type="entry name" value="BLR7070 PROTEIN"/>
    <property type="match status" value="1"/>
</dbReference>
<comment type="caution">
    <text evidence="2">The sequence shown here is derived from an EMBL/GenBank/DDBJ whole genome shotgun (WGS) entry which is preliminary data.</text>
</comment>
<protein>
    <submittedName>
        <fullName evidence="2">Uncharacterized secreted</fullName>
    </submittedName>
</protein>
<organism evidence="2 3">
    <name type="scientific">Sparassis crispa</name>
    <dbReference type="NCBI Taxonomy" id="139825"/>
    <lineage>
        <taxon>Eukaryota</taxon>
        <taxon>Fungi</taxon>
        <taxon>Dikarya</taxon>
        <taxon>Basidiomycota</taxon>
        <taxon>Agaricomycotina</taxon>
        <taxon>Agaricomycetes</taxon>
        <taxon>Polyporales</taxon>
        <taxon>Sparassidaceae</taxon>
        <taxon>Sparassis</taxon>
    </lineage>
</organism>